<dbReference type="InterPro" id="IPR045006">
    <property type="entry name" value="CHLI-like"/>
</dbReference>
<organism evidence="3 4">
    <name type="scientific">Corynebacterium phoceense</name>
    <dbReference type="NCBI Taxonomy" id="1686286"/>
    <lineage>
        <taxon>Bacteria</taxon>
        <taxon>Bacillati</taxon>
        <taxon>Actinomycetota</taxon>
        <taxon>Actinomycetes</taxon>
        <taxon>Mycobacteriales</taxon>
        <taxon>Corynebacteriaceae</taxon>
        <taxon>Corynebacterium</taxon>
    </lineage>
</organism>
<dbReference type="PANTHER" id="PTHR32039">
    <property type="entry name" value="MAGNESIUM-CHELATASE SUBUNIT CHLI"/>
    <property type="match status" value="1"/>
</dbReference>
<dbReference type="InterPro" id="IPR025158">
    <property type="entry name" value="Mg_chelat-rel_C"/>
</dbReference>
<dbReference type="PANTHER" id="PTHR32039:SF7">
    <property type="entry name" value="COMPETENCE PROTEIN COMM"/>
    <property type="match status" value="1"/>
</dbReference>
<gene>
    <name evidence="3" type="ORF">EJK80_00360</name>
</gene>
<dbReference type="SMART" id="SM00382">
    <property type="entry name" value="AAA"/>
    <property type="match status" value="1"/>
</dbReference>
<dbReference type="InterPro" id="IPR003593">
    <property type="entry name" value="AAA+_ATPase"/>
</dbReference>
<dbReference type="Pfam" id="PF13335">
    <property type="entry name" value="Mg_chelatase_C"/>
    <property type="match status" value="1"/>
</dbReference>
<dbReference type="Gene3D" id="3.40.50.300">
    <property type="entry name" value="P-loop containing nucleotide triphosphate hydrolases"/>
    <property type="match status" value="1"/>
</dbReference>
<dbReference type="EMBL" id="VHIR01000001">
    <property type="protein sequence ID" value="TQE44581.1"/>
    <property type="molecule type" value="Genomic_DNA"/>
</dbReference>
<dbReference type="InterPro" id="IPR020568">
    <property type="entry name" value="Ribosomal_Su5_D2-typ_SF"/>
</dbReference>
<dbReference type="Gene3D" id="3.30.230.10">
    <property type="match status" value="1"/>
</dbReference>
<dbReference type="RefSeq" id="WP_066486848.1">
    <property type="nucleotide sequence ID" value="NZ_JADPQA010000003.1"/>
</dbReference>
<dbReference type="SUPFAM" id="SSF54211">
    <property type="entry name" value="Ribosomal protein S5 domain 2-like"/>
    <property type="match status" value="1"/>
</dbReference>
<reference evidence="3 4" key="1">
    <citation type="submission" date="2019-06" db="EMBL/GenBank/DDBJ databases">
        <title>Draft genome of C. phoceense Strain 272.</title>
        <authorList>
            <person name="Pacheco L.G.C."/>
            <person name="Barberis C.M."/>
            <person name="Almuzara M.N."/>
            <person name="Traglia G.M."/>
            <person name="Santos C.S."/>
            <person name="Rocha D.J.P.G."/>
            <person name="Aguiar E.R.G.R."/>
            <person name="Vay C.A."/>
        </authorList>
    </citation>
    <scope>NUCLEOTIDE SEQUENCE [LARGE SCALE GENOMIC DNA]</scope>
    <source>
        <strain evidence="3 4">272</strain>
    </source>
</reference>
<sequence>MALGKAATTALDGVLAHPVHVEANIGVGLPGIQIVGMADTGISEARSRIRTAVSNSTLPWPKTKIIVSMAPASLPKSGAHFDLPIALAILTAGLTEQEEELGGFGLSGDIVRRLETTLFLGELGLDGTVRPVPGVIPALLAAQNHGFESLVIPPGNAAEAALVPDMPVYVARTLADAFGWACGRRLLPRAGSLAQPTRPEAGPAPCMSDIAGQHAAKHAAEVAAAGGHHLLMLGPPGAGKSMIAARLPSILPPLTTEQSLEATAIHSIAGSPGRVVEAAPFVAPHSSITRASLLGGGSGRPRPGAVSLAHHGVLFLDEASEVAAGALDGLRAPLEEGEVRLVRSRREVVYPARFQLVLAANPCRCAAEDPARCTCTPGQRQAYLSNLSGPLRDRLDMVLRLSGRSAQLHADGEETSAAIADRVAAARERSRARWQAAGLQVHTNAGMPSALLRRRFPAEDDAMELLRAYLATGELSQRGVDRTLKLSWTLADLAGQDRPTIEHVSSALDLRGDAVREEVAA</sequence>
<dbReference type="GO" id="GO:0005524">
    <property type="term" value="F:ATP binding"/>
    <property type="evidence" value="ECO:0007669"/>
    <property type="project" value="InterPro"/>
</dbReference>
<feature type="domain" description="AAA+ ATPase" evidence="2">
    <location>
        <begin position="226"/>
        <end position="406"/>
    </location>
</feature>
<dbReference type="STRING" id="1686286.GCA_900092335_02157"/>
<dbReference type="SUPFAM" id="SSF52540">
    <property type="entry name" value="P-loop containing nucleoside triphosphate hydrolases"/>
    <property type="match status" value="1"/>
</dbReference>
<dbReference type="AlphaFoldDB" id="A0A540RA09"/>
<accession>A0A540RA09</accession>
<dbReference type="InterPro" id="IPR014721">
    <property type="entry name" value="Ribsml_uS5_D2-typ_fold_subgr"/>
</dbReference>
<evidence type="ECO:0000259" key="2">
    <source>
        <dbReference type="SMART" id="SM00382"/>
    </source>
</evidence>
<dbReference type="NCBIfam" id="TIGR00368">
    <property type="entry name" value="YifB family Mg chelatase-like AAA ATPase"/>
    <property type="match status" value="1"/>
</dbReference>
<evidence type="ECO:0000313" key="3">
    <source>
        <dbReference type="EMBL" id="TQE44581.1"/>
    </source>
</evidence>
<dbReference type="Pfam" id="PF01078">
    <property type="entry name" value="Mg_chelatase"/>
    <property type="match status" value="1"/>
</dbReference>
<dbReference type="InterPro" id="IPR027417">
    <property type="entry name" value="P-loop_NTPase"/>
</dbReference>
<dbReference type="Proteomes" id="UP000318080">
    <property type="component" value="Unassembled WGS sequence"/>
</dbReference>
<comment type="similarity">
    <text evidence="1">Belongs to the Mg-chelatase subunits D/I family. ComM subfamily.</text>
</comment>
<evidence type="ECO:0000256" key="1">
    <source>
        <dbReference type="ARBA" id="ARBA00006354"/>
    </source>
</evidence>
<dbReference type="InterPro" id="IPR000523">
    <property type="entry name" value="Mg_chelatse_chII-like_cat_dom"/>
</dbReference>
<dbReference type="InterPro" id="IPR004482">
    <property type="entry name" value="Mg_chelat-rel"/>
</dbReference>
<dbReference type="Pfam" id="PF13541">
    <property type="entry name" value="ChlI"/>
    <property type="match status" value="1"/>
</dbReference>
<evidence type="ECO:0000313" key="4">
    <source>
        <dbReference type="Proteomes" id="UP000318080"/>
    </source>
</evidence>
<comment type="caution">
    <text evidence="3">The sequence shown here is derived from an EMBL/GenBank/DDBJ whole genome shotgun (WGS) entry which is preliminary data.</text>
</comment>
<proteinExistence type="inferred from homology"/>
<name>A0A540RA09_9CORY</name>
<keyword evidence="4" id="KW-1185">Reference proteome</keyword>
<protein>
    <submittedName>
        <fullName evidence="3">YifB family Mg chelatase-like AAA ATPase</fullName>
    </submittedName>
</protein>